<keyword evidence="3" id="KW-1185">Reference proteome</keyword>
<evidence type="ECO:0000256" key="1">
    <source>
        <dbReference type="SAM" id="MobiDB-lite"/>
    </source>
</evidence>
<gene>
    <name evidence="2" type="ORF">CQ12_15400</name>
</gene>
<dbReference type="RefSeq" id="WP_057838096.1">
    <property type="nucleotide sequence ID" value="NZ_LLXZ01000156.1"/>
</dbReference>
<organism evidence="2 3">
    <name type="scientific">Bradyrhizobium jicamae</name>
    <dbReference type="NCBI Taxonomy" id="280332"/>
    <lineage>
        <taxon>Bacteria</taxon>
        <taxon>Pseudomonadati</taxon>
        <taxon>Pseudomonadota</taxon>
        <taxon>Alphaproteobacteria</taxon>
        <taxon>Hyphomicrobiales</taxon>
        <taxon>Nitrobacteraceae</taxon>
        <taxon>Bradyrhizobium</taxon>
    </lineage>
</organism>
<name>A0A0R3LCD3_9BRAD</name>
<protein>
    <submittedName>
        <fullName evidence="2">Uncharacterized protein</fullName>
    </submittedName>
</protein>
<dbReference type="Proteomes" id="UP000050863">
    <property type="component" value="Unassembled WGS sequence"/>
</dbReference>
<evidence type="ECO:0000313" key="2">
    <source>
        <dbReference type="EMBL" id="KRR02544.1"/>
    </source>
</evidence>
<evidence type="ECO:0000313" key="3">
    <source>
        <dbReference type="Proteomes" id="UP000050863"/>
    </source>
</evidence>
<sequence length="67" mass="7849">MIIKRRRFKQTQSLEERLAQDTAQLLEQAKVLPSGPDRRHVMSRIRQNETATHMSELLRSPPLQPTK</sequence>
<comment type="caution">
    <text evidence="2">The sequence shown here is derived from an EMBL/GenBank/DDBJ whole genome shotgun (WGS) entry which is preliminary data.</text>
</comment>
<proteinExistence type="predicted"/>
<accession>A0A0R3LCD3</accession>
<dbReference type="EMBL" id="LLXZ01000156">
    <property type="protein sequence ID" value="KRR02544.1"/>
    <property type="molecule type" value="Genomic_DNA"/>
</dbReference>
<reference evidence="2 3" key="1">
    <citation type="submission" date="2014-03" db="EMBL/GenBank/DDBJ databases">
        <title>Bradyrhizobium valentinum sp. nov., isolated from effective nodules of Lupinus mariae-josephae, a lupine endemic of basic-lime soils in Eastern Spain.</title>
        <authorList>
            <person name="Duran D."/>
            <person name="Rey L."/>
            <person name="Navarro A."/>
            <person name="Busquets A."/>
            <person name="Imperial J."/>
            <person name="Ruiz-Argueso T."/>
        </authorList>
    </citation>
    <scope>NUCLEOTIDE SEQUENCE [LARGE SCALE GENOMIC DNA]</scope>
    <source>
        <strain evidence="2 3">PAC68</strain>
    </source>
</reference>
<dbReference type="AlphaFoldDB" id="A0A0R3LCD3"/>
<feature type="region of interest" description="Disordered" evidence="1">
    <location>
        <begin position="47"/>
        <end position="67"/>
    </location>
</feature>